<evidence type="ECO:0000259" key="24">
    <source>
        <dbReference type="PROSITE" id="PS50089"/>
    </source>
</evidence>
<evidence type="ECO:0000256" key="17">
    <source>
        <dbReference type="ARBA" id="ARBA00023136"/>
    </source>
</evidence>
<dbReference type="EC" id="6.1.1.2" evidence="5"/>
<dbReference type="InterPro" id="IPR050203">
    <property type="entry name" value="Trp-tRNA_synthetase"/>
</dbReference>
<comment type="subcellular location">
    <subcellularLocation>
        <location evidence="1">Peroxisome membrane</location>
        <topology evidence="1">Multi-pass membrane protein</topology>
    </subcellularLocation>
</comment>
<evidence type="ECO:0000256" key="1">
    <source>
        <dbReference type="ARBA" id="ARBA00004585"/>
    </source>
</evidence>
<dbReference type="PRINTS" id="PR01039">
    <property type="entry name" value="TRNASYNTHTRP"/>
</dbReference>
<keyword evidence="22" id="KW-0175">Coiled coil</keyword>
<evidence type="ECO:0000256" key="20">
    <source>
        <dbReference type="ARBA" id="ARBA00030268"/>
    </source>
</evidence>
<keyword evidence="26" id="KW-1185">Reference proteome</keyword>
<dbReference type="InterPro" id="IPR006845">
    <property type="entry name" value="Pex_N"/>
</dbReference>
<dbReference type="Pfam" id="PF14943">
    <property type="entry name" value="MRP-S26"/>
    <property type="match status" value="1"/>
</dbReference>
<evidence type="ECO:0000256" key="12">
    <source>
        <dbReference type="ARBA" id="ARBA00022833"/>
    </source>
</evidence>
<comment type="caution">
    <text evidence="25">The sequence shown here is derived from an EMBL/GenBank/DDBJ whole genome shotgun (WGS) entry which is preliminary data.</text>
</comment>
<dbReference type="PROSITE" id="PS50089">
    <property type="entry name" value="ZF_RING_2"/>
    <property type="match status" value="1"/>
</dbReference>
<comment type="similarity">
    <text evidence="3">Belongs to the class-I aminoacyl-tRNA synthetase family.</text>
</comment>
<dbReference type="InterPro" id="IPR014729">
    <property type="entry name" value="Rossmann-like_a/b/a_fold"/>
</dbReference>
<evidence type="ECO:0000256" key="19">
    <source>
        <dbReference type="ARBA" id="ARBA00023146"/>
    </source>
</evidence>
<dbReference type="InterPro" id="IPR013083">
    <property type="entry name" value="Znf_RING/FYVE/PHD"/>
</dbReference>
<evidence type="ECO:0000256" key="22">
    <source>
        <dbReference type="SAM" id="Coils"/>
    </source>
</evidence>
<evidence type="ECO:0000256" key="6">
    <source>
        <dbReference type="ARBA" id="ARBA00022448"/>
    </source>
</evidence>
<dbReference type="PANTHER" id="PTHR43766">
    <property type="entry name" value="TRYPTOPHAN--TRNA LIGASE, MITOCHONDRIAL"/>
    <property type="match status" value="1"/>
</dbReference>
<keyword evidence="14" id="KW-0648">Protein biosynthesis</keyword>
<evidence type="ECO:0000256" key="8">
    <source>
        <dbReference type="ARBA" id="ARBA00022692"/>
    </source>
</evidence>
<evidence type="ECO:0000256" key="10">
    <source>
        <dbReference type="ARBA" id="ARBA00022741"/>
    </source>
</evidence>
<dbReference type="SUPFAM" id="SSF52374">
    <property type="entry name" value="Nucleotidylyl transferase"/>
    <property type="match status" value="1"/>
</dbReference>
<dbReference type="Gene3D" id="3.30.40.10">
    <property type="entry name" value="Zinc/RING finger domain, C3HC4 (zinc finger)"/>
    <property type="match status" value="1"/>
</dbReference>
<comment type="similarity">
    <text evidence="4">Belongs to the pex2/pex10/pex12 family.</text>
</comment>
<evidence type="ECO:0000256" key="15">
    <source>
        <dbReference type="ARBA" id="ARBA00022927"/>
    </source>
</evidence>
<dbReference type="InterPro" id="IPR002306">
    <property type="entry name" value="Trp-tRNA-ligase"/>
</dbReference>
<dbReference type="PANTHER" id="PTHR43766:SF1">
    <property type="entry name" value="TRYPTOPHAN--TRNA LIGASE, MITOCHONDRIAL"/>
    <property type="match status" value="1"/>
</dbReference>
<dbReference type="Pfam" id="PF04757">
    <property type="entry name" value="Pex2_Pex12"/>
    <property type="match status" value="1"/>
</dbReference>
<dbReference type="InterPro" id="IPR027370">
    <property type="entry name" value="Znf-RING_euk"/>
</dbReference>
<dbReference type="Pfam" id="PF13445">
    <property type="entry name" value="zf-RING_UBOX"/>
    <property type="match status" value="1"/>
</dbReference>
<dbReference type="CDD" id="cd16527">
    <property type="entry name" value="RING-HC_PEX10"/>
    <property type="match status" value="1"/>
</dbReference>
<name>A0ABR1D065_NECAM</name>
<evidence type="ECO:0000256" key="4">
    <source>
        <dbReference type="ARBA" id="ARBA00008704"/>
    </source>
</evidence>
<reference evidence="25 26" key="1">
    <citation type="submission" date="2023-08" db="EMBL/GenBank/DDBJ databases">
        <title>A Necator americanus chromosomal reference genome.</title>
        <authorList>
            <person name="Ilik V."/>
            <person name="Petrzelkova K.J."/>
            <person name="Pardy F."/>
            <person name="Fuh T."/>
            <person name="Niatou-Singa F.S."/>
            <person name="Gouil Q."/>
            <person name="Baker L."/>
            <person name="Ritchie M.E."/>
            <person name="Jex A.R."/>
            <person name="Gazzola D."/>
            <person name="Li H."/>
            <person name="Toshio Fujiwara R."/>
            <person name="Zhan B."/>
            <person name="Aroian R.V."/>
            <person name="Pafco B."/>
            <person name="Schwarz E.M."/>
        </authorList>
    </citation>
    <scope>NUCLEOTIDE SEQUENCE [LARGE SCALE GENOMIC DNA]</scope>
    <source>
        <strain evidence="25 26">Aroian</strain>
        <tissue evidence="25">Whole animal</tissue>
    </source>
</reference>
<evidence type="ECO:0000256" key="21">
    <source>
        <dbReference type="PROSITE-ProRule" id="PRU00175"/>
    </source>
</evidence>
<dbReference type="Proteomes" id="UP001303046">
    <property type="component" value="Unassembled WGS sequence"/>
</dbReference>
<evidence type="ECO:0000256" key="14">
    <source>
        <dbReference type="ARBA" id="ARBA00022917"/>
    </source>
</evidence>
<dbReference type="Gene3D" id="1.10.240.10">
    <property type="entry name" value="Tyrosyl-Transfer RNA Synthetase"/>
    <property type="match status" value="1"/>
</dbReference>
<evidence type="ECO:0000313" key="26">
    <source>
        <dbReference type="Proteomes" id="UP001303046"/>
    </source>
</evidence>
<evidence type="ECO:0000256" key="11">
    <source>
        <dbReference type="ARBA" id="ARBA00022771"/>
    </source>
</evidence>
<dbReference type="InterPro" id="IPR026140">
    <property type="entry name" value="Ribosomal_mS26"/>
</dbReference>
<proteinExistence type="inferred from homology"/>
<dbReference type="InterPro" id="IPR017907">
    <property type="entry name" value="Znf_RING_CS"/>
</dbReference>
<evidence type="ECO:0000256" key="23">
    <source>
        <dbReference type="SAM" id="MobiDB-lite"/>
    </source>
</evidence>
<keyword evidence="17" id="KW-0472">Membrane</keyword>
<keyword evidence="18" id="KW-0576">Peroxisome</keyword>
<feature type="coiled-coil region" evidence="22">
    <location>
        <begin position="99"/>
        <end position="160"/>
    </location>
</feature>
<keyword evidence="6" id="KW-0813">Transport</keyword>
<gene>
    <name evidence="25" type="primary">Necator_chrIII.g11681</name>
    <name evidence="25" type="ORF">RB195_010916</name>
</gene>
<keyword evidence="19" id="KW-0030">Aminoacyl-tRNA synthetase</keyword>
<keyword evidence="7" id="KW-0436">Ligase</keyword>
<keyword evidence="9" id="KW-0479">Metal-binding</keyword>
<evidence type="ECO:0000256" key="16">
    <source>
        <dbReference type="ARBA" id="ARBA00022989"/>
    </source>
</evidence>
<dbReference type="PROSITE" id="PS00178">
    <property type="entry name" value="AA_TRNA_LIGASE_I"/>
    <property type="match status" value="1"/>
</dbReference>
<evidence type="ECO:0000256" key="13">
    <source>
        <dbReference type="ARBA" id="ARBA00022840"/>
    </source>
</evidence>
<keyword evidence="16" id="KW-1133">Transmembrane helix</keyword>
<keyword evidence="13" id="KW-0067">ATP-binding</keyword>
<dbReference type="EMBL" id="JAVFWL010000003">
    <property type="protein sequence ID" value="KAK6743904.1"/>
    <property type="molecule type" value="Genomic_DNA"/>
</dbReference>
<dbReference type="InterPro" id="IPR002305">
    <property type="entry name" value="aa-tRNA-synth_Ic"/>
</dbReference>
<keyword evidence="12" id="KW-0862">Zinc</keyword>
<keyword evidence="10" id="KW-0547">Nucleotide-binding</keyword>
<protein>
    <recommendedName>
        <fullName evidence="5">tryptophan--tRNA ligase</fullName>
        <ecNumber evidence="5">6.1.1.2</ecNumber>
    </recommendedName>
    <alternativeName>
        <fullName evidence="20">Tryptophanyl-tRNA synthetase</fullName>
    </alternativeName>
</protein>
<evidence type="ECO:0000256" key="18">
    <source>
        <dbReference type="ARBA" id="ARBA00023140"/>
    </source>
</evidence>
<keyword evidence="15" id="KW-0653">Protein transport</keyword>
<evidence type="ECO:0000256" key="7">
    <source>
        <dbReference type="ARBA" id="ARBA00022598"/>
    </source>
</evidence>
<dbReference type="Gene3D" id="3.40.50.620">
    <property type="entry name" value="HUPs"/>
    <property type="match status" value="1"/>
</dbReference>
<keyword evidence="8" id="KW-0812">Transmembrane</keyword>
<evidence type="ECO:0000256" key="9">
    <source>
        <dbReference type="ARBA" id="ARBA00022723"/>
    </source>
</evidence>
<comment type="pathway">
    <text evidence="2">Protein modification; protein ubiquitination.</text>
</comment>
<organism evidence="25 26">
    <name type="scientific">Necator americanus</name>
    <name type="common">Human hookworm</name>
    <dbReference type="NCBI Taxonomy" id="51031"/>
    <lineage>
        <taxon>Eukaryota</taxon>
        <taxon>Metazoa</taxon>
        <taxon>Ecdysozoa</taxon>
        <taxon>Nematoda</taxon>
        <taxon>Chromadorea</taxon>
        <taxon>Rhabditida</taxon>
        <taxon>Rhabditina</taxon>
        <taxon>Rhabditomorpha</taxon>
        <taxon>Strongyloidea</taxon>
        <taxon>Ancylostomatidae</taxon>
        <taxon>Bunostominae</taxon>
        <taxon>Necator</taxon>
    </lineage>
</organism>
<dbReference type="SMART" id="SM00184">
    <property type="entry name" value="RING"/>
    <property type="match status" value="1"/>
</dbReference>
<keyword evidence="11 21" id="KW-0863">Zinc-finger</keyword>
<evidence type="ECO:0000256" key="2">
    <source>
        <dbReference type="ARBA" id="ARBA00004906"/>
    </source>
</evidence>
<dbReference type="SUPFAM" id="SSF57850">
    <property type="entry name" value="RING/U-box"/>
    <property type="match status" value="1"/>
</dbReference>
<evidence type="ECO:0000313" key="25">
    <source>
        <dbReference type="EMBL" id="KAK6743904.1"/>
    </source>
</evidence>
<feature type="region of interest" description="Disordered" evidence="23">
    <location>
        <begin position="462"/>
        <end position="481"/>
    </location>
</feature>
<accession>A0ABR1D065</accession>
<dbReference type="InterPro" id="IPR001841">
    <property type="entry name" value="Znf_RING"/>
</dbReference>
<dbReference type="CDD" id="cd00806">
    <property type="entry name" value="TrpRS_core"/>
    <property type="match status" value="1"/>
</dbReference>
<dbReference type="PROSITE" id="PS00518">
    <property type="entry name" value="ZF_RING_1"/>
    <property type="match status" value="1"/>
</dbReference>
<feature type="domain" description="RING-type" evidence="24">
    <location>
        <begin position="494"/>
        <end position="534"/>
    </location>
</feature>
<evidence type="ECO:0000256" key="5">
    <source>
        <dbReference type="ARBA" id="ARBA00013161"/>
    </source>
</evidence>
<dbReference type="NCBIfam" id="TIGR00233">
    <property type="entry name" value="trpS"/>
    <property type="match status" value="1"/>
</dbReference>
<evidence type="ECO:0000256" key="3">
    <source>
        <dbReference type="ARBA" id="ARBA00005594"/>
    </source>
</evidence>
<sequence length="891" mass="102168">MLSHELLNRMLSPELSWFAVLQSRNLGRRVPNQGKPPVLPPSRKVLYHVVHVPWQSPDDVKELLWRRHAYNNAVISLREVFRQEIRQAEAAGRGLEAMKEEEDAEFNRLIAENDRINREKAKARDIREQTEWKNTQREILSEIEEALQKQQKMAVEASEEVRAAISRSSNFVDKTNLEAKIIEALENPTVYDFAIDRQGNKYYDPKPVKYQEGVPTRQKGRLFDRTLGVTQKTAGEEDEGEKVATKVPFIDAVRRDEEEIDALHERISWVFKELLGQSAWIKSYQYIRLFAKVVYYSCTTLASVQTLGEEYVKIFEVGHMFRVPGLGSRLLFVFLHAVFPTFSQFALQRAERLLSHPSTSQFMGISLRHNRKARNSFLVLLKWIRSTGIPYLHRIHIALFYILGIYYNISLRVSGIRFLSLSPQTSVEALKIYKFLGYLTLAQTMLNLTLWIASVMSERNNQKSSNRQQEEATTATKAEEHEVEDDFPHTWFRCSVCLERRSPSCTSCGHLFCWNCIQEHAMSADSEVRCPHCRSPFEPSQVLRMWKGAVRGFCKKATQHPEVYFSGIQPTGVPHLGNYLGFIEPWIELQISLPSTTKMILAVADQHAISLGPKPADELRSNIRRMAASLLACGVDPSRTLLFRQSSVPQIAQLSWILGSLQTVAQLQRLPQYKEKALKFSRGQIPVGLLTYPVLQSADVLMFKATHVPVGADQAQHMNLLVDLADHFNTNYKVTFFPRPQQVIRKVSSRIRSLRDPSKKMSKSEASAKSRLEINDSAEEIEEKCRKAVSDTESRLSYDPEKRPAISNLIDLYCAVSKSEIKEVEQQGWDQLQLKKMLSKAVAERFLPIREKFLRLERGTEVDEILFENGRTARSIAEQNMAEIQRIVGFL</sequence>
<dbReference type="Pfam" id="PF00579">
    <property type="entry name" value="tRNA-synt_1b"/>
    <property type="match status" value="1"/>
</dbReference>
<dbReference type="InterPro" id="IPR001412">
    <property type="entry name" value="aa-tRNA-synth_I_CS"/>
</dbReference>